<reference evidence="2" key="1">
    <citation type="journal article" date="2014" name="Stand. Genomic Sci.">
        <title>Genome sequence of the exopolysaccharide-producing Salipiger mucosus type strain (DSM 16094(T)), a moderately halophilic member of the Roseobacter clade.</title>
        <authorList>
            <person name="Riedel T."/>
            <person name="Spring S."/>
            <person name="Fiebig A."/>
            <person name="Petersen J."/>
            <person name="Kyrpides N.C."/>
            <person name="Goker M."/>
            <person name="Klenk H.P."/>
        </authorList>
    </citation>
    <scope>NUCLEOTIDE SEQUENCE [LARGE SCALE GENOMIC DNA]</scope>
    <source>
        <strain evidence="2">DSM 16094</strain>
    </source>
</reference>
<proteinExistence type="predicted"/>
<dbReference type="EMBL" id="APVH01000028">
    <property type="protein sequence ID" value="EPX81892.1"/>
    <property type="molecule type" value="Genomic_DNA"/>
</dbReference>
<dbReference type="eggNOG" id="COG4899">
    <property type="taxonomic scope" value="Bacteria"/>
</dbReference>
<comment type="caution">
    <text evidence="1">The sequence shown here is derived from an EMBL/GenBank/DDBJ whole genome shotgun (WGS) entry which is preliminary data.</text>
</comment>
<dbReference type="RefSeq" id="WP_020040227.1">
    <property type="nucleotide sequence ID" value="NZ_KE557276.1"/>
</dbReference>
<dbReference type="Pfam" id="PF09965">
    <property type="entry name" value="DUF2199"/>
    <property type="match status" value="1"/>
</dbReference>
<evidence type="ECO:0000313" key="1">
    <source>
        <dbReference type="EMBL" id="EPX81892.1"/>
    </source>
</evidence>
<sequence length="184" mass="19913">MSLLDLDARWRRFNDPDRACPCCGRRFSGIFDLGFEAPDAWPHGPREDDELRVGEDRLTPELCRLDAQYFLRGVLHVPVRGADDALAFGPWAEVPRELLHAYLDSFEGAGFAGGEGLLANALPGFEESEGTPVTLAATDSQERPALAAQDGPLAEAQAGGISFDALLDLYAAAGHDIRPHLAQD</sequence>
<protein>
    <submittedName>
        <fullName evidence="1">Uncharacterized protein</fullName>
    </submittedName>
</protein>
<dbReference type="Proteomes" id="UP000015347">
    <property type="component" value="Unassembled WGS sequence"/>
</dbReference>
<gene>
    <name evidence="1" type="ORF">Salmuc_00206</name>
</gene>
<dbReference type="InterPro" id="IPR018697">
    <property type="entry name" value="DUF2199"/>
</dbReference>
<dbReference type="HOGENOM" id="CLU_1467220_0_0_5"/>
<evidence type="ECO:0000313" key="2">
    <source>
        <dbReference type="Proteomes" id="UP000015347"/>
    </source>
</evidence>
<dbReference type="STRING" id="1123237.Salmuc_00206"/>
<name>S9QQG2_9RHOB</name>
<dbReference type="AlphaFoldDB" id="S9QQG2"/>
<accession>S9QQG2</accession>
<keyword evidence="2" id="KW-1185">Reference proteome</keyword>
<organism evidence="1 2">
    <name type="scientific">Salipiger mucosus DSM 16094</name>
    <dbReference type="NCBI Taxonomy" id="1123237"/>
    <lineage>
        <taxon>Bacteria</taxon>
        <taxon>Pseudomonadati</taxon>
        <taxon>Pseudomonadota</taxon>
        <taxon>Alphaproteobacteria</taxon>
        <taxon>Rhodobacterales</taxon>
        <taxon>Roseobacteraceae</taxon>
        <taxon>Salipiger</taxon>
    </lineage>
</organism>